<dbReference type="InterPro" id="IPR011009">
    <property type="entry name" value="Kinase-like_dom_sf"/>
</dbReference>
<proteinExistence type="predicted"/>
<dbReference type="PROSITE" id="PS00108">
    <property type="entry name" value="PROTEIN_KINASE_ST"/>
    <property type="match status" value="1"/>
</dbReference>
<evidence type="ECO:0000256" key="4">
    <source>
        <dbReference type="ARBA" id="ARBA00022840"/>
    </source>
</evidence>
<keyword evidence="3" id="KW-0418">Kinase</keyword>
<name>A0A2Z3HC37_9BACT</name>
<feature type="compositionally biased region" description="Polar residues" evidence="6">
    <location>
        <begin position="1"/>
        <end position="17"/>
    </location>
</feature>
<dbReference type="PANTHER" id="PTHR43289:SF34">
    <property type="entry name" value="SERINE_THREONINE-PROTEIN KINASE YBDM-RELATED"/>
    <property type="match status" value="1"/>
</dbReference>
<reference evidence="9 10" key="1">
    <citation type="submission" date="2018-01" db="EMBL/GenBank/DDBJ databases">
        <title>G. obscuriglobus.</title>
        <authorList>
            <person name="Franke J."/>
            <person name="Blomberg W."/>
            <person name="Selmecki A."/>
        </authorList>
    </citation>
    <scope>NUCLEOTIDE SEQUENCE [LARGE SCALE GENOMIC DNA]</scope>
    <source>
        <strain evidence="9 10">DSM 5831</strain>
    </source>
</reference>
<organism evidence="9 10">
    <name type="scientific">Gemmata obscuriglobus</name>
    <dbReference type="NCBI Taxonomy" id="114"/>
    <lineage>
        <taxon>Bacteria</taxon>
        <taxon>Pseudomonadati</taxon>
        <taxon>Planctomycetota</taxon>
        <taxon>Planctomycetia</taxon>
        <taxon>Gemmatales</taxon>
        <taxon>Gemmataceae</taxon>
        <taxon>Gemmata</taxon>
    </lineage>
</organism>
<dbReference type="InterPro" id="IPR017441">
    <property type="entry name" value="Protein_kinase_ATP_BS"/>
</dbReference>
<dbReference type="SUPFAM" id="SSF56112">
    <property type="entry name" value="Protein kinase-like (PK-like)"/>
    <property type="match status" value="1"/>
</dbReference>
<sequence length="596" mass="62969">MSTLPDDSPPDQTTRISNPPPWAHGGGAAVPPRVGDFEIVSKLGQGAFGQVFLAHQVSLGRHVALKVTDREMAGRSEGQLLAGLEHDHIVKVFSAFADPDTGLAGLCLQYVPGADLGVLIRHLYEGGRQPQSGAELLAALDRLRRGDPGFDPAALRDREALGADEFPQAVCRLGARLAEALAFAHARGVLHCDIKPGNILITPYGRPMLADFNVAFDRTRHRDGVRYGGTLAYMAPEYYAAMAGLPGGAADERCDVYSLGVVLYELATGRRPPRLAPPPESPEPGGPDALDRVPRELAAVIRRTLRPDPADRYSSAAELAAALGAAGRLMAARRELPAPTPLDRRVGARPALALALAGILPHAAASVVQIGYNLVEVNLSAAQGMVFERLLWAYNLVVYPTCGGIGLWLFWRITRKLPVVGALSGPQLDALRGEVRRIGARSAVLGAVGWLPGALVFPVAIDVLAGPLGWQTYAHYFVSFALAGLIGCVFSYLCITYVVFRALYPHLGNPDAFAPAAARAEVQPLTAPLGALMTLACAVPLVGAVLLLTLADGVLTLGFRVLTVGLIGAGVAGVGIAERIVRRTRRLAAVWLTGPA</sequence>
<keyword evidence="1" id="KW-0808">Transferase</keyword>
<dbReference type="KEGG" id="gog:C1280_28565"/>
<keyword evidence="10" id="KW-1185">Reference proteome</keyword>
<dbReference type="PROSITE" id="PS50011">
    <property type="entry name" value="PROTEIN_KINASE_DOM"/>
    <property type="match status" value="1"/>
</dbReference>
<dbReference type="PANTHER" id="PTHR43289">
    <property type="entry name" value="MITOGEN-ACTIVATED PROTEIN KINASE KINASE KINASE 20-RELATED"/>
    <property type="match status" value="1"/>
</dbReference>
<dbReference type="CDD" id="cd14014">
    <property type="entry name" value="STKc_PknB_like"/>
    <property type="match status" value="1"/>
</dbReference>
<keyword evidence="7" id="KW-0812">Transmembrane</keyword>
<evidence type="ECO:0000256" key="5">
    <source>
        <dbReference type="PROSITE-ProRule" id="PRU10141"/>
    </source>
</evidence>
<evidence type="ECO:0000256" key="1">
    <source>
        <dbReference type="ARBA" id="ARBA00022679"/>
    </source>
</evidence>
<evidence type="ECO:0000256" key="3">
    <source>
        <dbReference type="ARBA" id="ARBA00022777"/>
    </source>
</evidence>
<keyword evidence="2 5" id="KW-0547">Nucleotide-binding</keyword>
<accession>A0A2Z3HC37</accession>
<dbReference type="InterPro" id="IPR000719">
    <property type="entry name" value="Prot_kinase_dom"/>
</dbReference>
<dbReference type="AlphaFoldDB" id="A0A2Z3HC37"/>
<evidence type="ECO:0000259" key="8">
    <source>
        <dbReference type="PROSITE" id="PS50011"/>
    </source>
</evidence>
<feature type="transmembrane region" description="Helical" evidence="7">
    <location>
        <begin position="557"/>
        <end position="577"/>
    </location>
</feature>
<dbReference type="PROSITE" id="PS00107">
    <property type="entry name" value="PROTEIN_KINASE_ATP"/>
    <property type="match status" value="1"/>
</dbReference>
<feature type="transmembrane region" description="Helical" evidence="7">
    <location>
        <begin position="392"/>
        <end position="411"/>
    </location>
</feature>
<dbReference type="RefSeq" id="WP_109571278.1">
    <property type="nucleotide sequence ID" value="NZ_CP025958.1"/>
</dbReference>
<dbReference type="Pfam" id="PF00069">
    <property type="entry name" value="Pkinase"/>
    <property type="match status" value="2"/>
</dbReference>
<feature type="region of interest" description="Disordered" evidence="6">
    <location>
        <begin position="271"/>
        <end position="291"/>
    </location>
</feature>
<feature type="binding site" evidence="5">
    <location>
        <position position="66"/>
    </location>
    <ligand>
        <name>ATP</name>
        <dbReference type="ChEBI" id="CHEBI:30616"/>
    </ligand>
</feature>
<keyword evidence="4 5" id="KW-0067">ATP-binding</keyword>
<feature type="transmembrane region" description="Helical" evidence="7">
    <location>
        <begin position="442"/>
        <end position="461"/>
    </location>
</feature>
<dbReference type="EMBL" id="CP025958">
    <property type="protein sequence ID" value="AWM40545.1"/>
    <property type="molecule type" value="Genomic_DNA"/>
</dbReference>
<evidence type="ECO:0000256" key="6">
    <source>
        <dbReference type="SAM" id="MobiDB-lite"/>
    </source>
</evidence>
<dbReference type="SMART" id="SM00220">
    <property type="entry name" value="S_TKc"/>
    <property type="match status" value="1"/>
</dbReference>
<dbReference type="OrthoDB" id="6111975at2"/>
<evidence type="ECO:0000313" key="10">
    <source>
        <dbReference type="Proteomes" id="UP000245802"/>
    </source>
</evidence>
<dbReference type="GO" id="GO:0004674">
    <property type="term" value="F:protein serine/threonine kinase activity"/>
    <property type="evidence" value="ECO:0007669"/>
    <property type="project" value="TreeGrafter"/>
</dbReference>
<gene>
    <name evidence="9" type="ORF">C1280_28565</name>
</gene>
<evidence type="ECO:0000256" key="7">
    <source>
        <dbReference type="SAM" id="Phobius"/>
    </source>
</evidence>
<dbReference type="Gene3D" id="1.10.510.10">
    <property type="entry name" value="Transferase(Phosphotransferase) domain 1"/>
    <property type="match status" value="2"/>
</dbReference>
<keyword evidence="7" id="KW-0472">Membrane</keyword>
<evidence type="ECO:0000313" key="9">
    <source>
        <dbReference type="EMBL" id="AWM40545.1"/>
    </source>
</evidence>
<feature type="domain" description="Protein kinase" evidence="8">
    <location>
        <begin position="37"/>
        <end position="329"/>
    </location>
</feature>
<evidence type="ECO:0000256" key="2">
    <source>
        <dbReference type="ARBA" id="ARBA00022741"/>
    </source>
</evidence>
<feature type="compositionally biased region" description="Pro residues" evidence="6">
    <location>
        <begin position="274"/>
        <end position="285"/>
    </location>
</feature>
<feature type="transmembrane region" description="Helical" evidence="7">
    <location>
        <begin position="529"/>
        <end position="551"/>
    </location>
</feature>
<protein>
    <recommendedName>
        <fullName evidence="8">Protein kinase domain-containing protein</fullName>
    </recommendedName>
</protein>
<feature type="region of interest" description="Disordered" evidence="6">
    <location>
        <begin position="1"/>
        <end position="28"/>
    </location>
</feature>
<keyword evidence="7" id="KW-1133">Transmembrane helix</keyword>
<feature type="transmembrane region" description="Helical" evidence="7">
    <location>
        <begin position="473"/>
        <end position="500"/>
    </location>
</feature>
<dbReference type="GO" id="GO:0005524">
    <property type="term" value="F:ATP binding"/>
    <property type="evidence" value="ECO:0007669"/>
    <property type="project" value="UniProtKB-UniRule"/>
</dbReference>
<dbReference type="Proteomes" id="UP000245802">
    <property type="component" value="Chromosome"/>
</dbReference>
<dbReference type="InterPro" id="IPR008271">
    <property type="entry name" value="Ser/Thr_kinase_AS"/>
</dbReference>